<reference evidence="1 2" key="1">
    <citation type="submission" date="2019-03" db="EMBL/GenBank/DDBJ databases">
        <authorList>
            <person name="Kox A.R. M."/>
        </authorList>
    </citation>
    <scope>NUCLEOTIDE SEQUENCE [LARGE SCALE GENOMIC DNA]</scope>
    <source>
        <strain evidence="1">MTUNDRAET4 annotated genome</strain>
    </source>
</reference>
<name>A0A4U8YZL3_METTU</name>
<dbReference type="EMBL" id="LR536450">
    <property type="protein sequence ID" value="VFU08675.1"/>
    <property type="molecule type" value="Genomic_DNA"/>
</dbReference>
<gene>
    <name evidence="1" type="ORF">MTUNDRAET4_1782</name>
</gene>
<dbReference type="Proteomes" id="UP000294360">
    <property type="component" value="Chromosome"/>
</dbReference>
<dbReference type="InterPro" id="IPR007413">
    <property type="entry name" value="YcjX-like"/>
</dbReference>
<dbReference type="PANTHER" id="PTHR38605">
    <property type="entry name" value="ATPASE-RELATED"/>
    <property type="match status" value="1"/>
</dbReference>
<proteinExistence type="predicted"/>
<sequence length="526" mass="57955">MVCRICVRRAGAEFSKSQPDYPLPLFSDILFEARAVAQSLVDLSAGAHVRLGVTGLSRAGKTVFITALIEHLTKATSPSLRGRKNPLPVFRVHAEGRLISGALEPQPDDNVPRFAYEDHMEALAGPDGRVEARRWPQSTRRISELRLRLEYQQKAGLRPGRHALTLDIVDYPGEWLLDLPLLSKSFAQWSRESFAAASTAARAPLSAQWRGFAALKDARAKFNEEDARRAAELFTTYLRACRAEEYNFSSLPPGRFLMPGDLAGSPALTFAPLAIEPNDIFAPDSLAAMMERRYEAYKAHVVKPFFRDHFSRLDRQIVLVDALAALNAGPAAMRDLELALGDVLTAFRAGRGNVLSALFRPKIDRILFAATKADHLHHTSHDRLEAILHHLTARAIARVENVGAEVDVIALAAVRATREARVNGHGGPALEAVIGVPLDGERIGDELFDGKTEAAIFPGELPADPRAVFRDPAHDPRRPALAHEIDYRFVRFRPPVATRAADGSLLSPPHIRLDRALQFLLGDKLT</sequence>
<accession>A0A4U8YZL3</accession>
<evidence type="ECO:0000313" key="1">
    <source>
        <dbReference type="EMBL" id="VFU08675.1"/>
    </source>
</evidence>
<evidence type="ECO:0000313" key="2">
    <source>
        <dbReference type="Proteomes" id="UP000294360"/>
    </source>
</evidence>
<dbReference type="PANTHER" id="PTHR38605:SF1">
    <property type="entry name" value="ATPASE"/>
    <property type="match status" value="1"/>
</dbReference>
<dbReference type="AlphaFoldDB" id="A0A4U8YZL3"/>
<organism evidence="1 2">
    <name type="scientific">Methylocella tundrae</name>
    <dbReference type="NCBI Taxonomy" id="227605"/>
    <lineage>
        <taxon>Bacteria</taxon>
        <taxon>Pseudomonadati</taxon>
        <taxon>Pseudomonadota</taxon>
        <taxon>Alphaproteobacteria</taxon>
        <taxon>Hyphomicrobiales</taxon>
        <taxon>Beijerinckiaceae</taxon>
        <taxon>Methylocella</taxon>
    </lineage>
</organism>
<dbReference type="Pfam" id="PF04317">
    <property type="entry name" value="DUF463"/>
    <property type="match status" value="1"/>
</dbReference>
<protein>
    <submittedName>
        <fullName evidence="1">Amino acid regulated cytosolic protein</fullName>
    </submittedName>
</protein>
<dbReference type="KEGG" id="mtun:MTUNDRAET4_1782"/>